<dbReference type="EMBL" id="NOJZ02000052">
    <property type="protein sequence ID" value="RDY22465.1"/>
    <property type="molecule type" value="Genomic_DNA"/>
</dbReference>
<accession>A0A371IPQ8</accession>
<dbReference type="Pfam" id="PF02368">
    <property type="entry name" value="Big_2"/>
    <property type="match status" value="1"/>
</dbReference>
<dbReference type="Gene3D" id="1.50.10.20">
    <property type="match status" value="1"/>
</dbReference>
<gene>
    <name evidence="3" type="ORF">CHF27_013285</name>
</gene>
<keyword evidence="1" id="KW-0732">Signal</keyword>
<dbReference type="AlphaFoldDB" id="A0A371IPQ8"/>
<dbReference type="Pfam" id="PF14478">
    <property type="entry name" value="DUF4430"/>
    <property type="match status" value="1"/>
</dbReference>
<protein>
    <submittedName>
        <fullName evidence="3">DUF4430 domain-containing protein</fullName>
    </submittedName>
</protein>
<proteinExistence type="predicted"/>
<feature type="chain" id="PRO_5017067478" evidence="1">
    <location>
        <begin position="31"/>
        <end position="633"/>
    </location>
</feature>
<dbReference type="Gene3D" id="2.170.130.30">
    <property type="match status" value="1"/>
</dbReference>
<organism evidence="3 4">
    <name type="scientific">Romboutsia maritimum</name>
    <dbReference type="NCBI Taxonomy" id="2020948"/>
    <lineage>
        <taxon>Bacteria</taxon>
        <taxon>Bacillati</taxon>
        <taxon>Bacillota</taxon>
        <taxon>Clostridia</taxon>
        <taxon>Peptostreptococcales</taxon>
        <taxon>Peptostreptococcaceae</taxon>
        <taxon>Romboutsia</taxon>
    </lineage>
</organism>
<dbReference type="SUPFAM" id="SSF49373">
    <property type="entry name" value="Invasin/intimin cell-adhesion fragments"/>
    <property type="match status" value="1"/>
</dbReference>
<dbReference type="CDD" id="cd00688">
    <property type="entry name" value="ISOPREN_C2_like"/>
    <property type="match status" value="1"/>
</dbReference>
<sequence length="633" mass="69527">MKKQNKIMKTMVSVVVSSSMVLGSMPMAFAQKLQQEQPKGHVTMSVEKFTLGLGYVKEPIEVPFYEGDNVAYLVTKIIGEGNYKNTGNVDSSFYLSRIKDNDTREPNVPQYILDKCGDITKRSTENWLGEFDYTPMSGWMYCINSEFPNVGASGYTPKDGDVIRWQFTTYGYGADIGGDGFGSSEPFISVANKDKLTALVGKVNSQENKAELLANSDVKVAYDEAYKVLEDVAVSQGNLNNALEDLELALDTPNVELQSINLDKDKMTIEEGKKESLKVKYNPENTTESKTVAWISSDEKIAKVDKNGEVTGVKEGTATITAKVGDKTATCIVTISPKQASENKIDVKSAINETAAYQYKNNQNPQLYSEWDILGLARSGYNIPSSYYDTYYNNIVNKVKEVNGVLSDSKYTEYSRVILALNAIGKDATNVGGYDLVKNLYDFDKVVSQGINGAIFALIALDSKQGINTNSLKGDYVDYILDSEIQNGGWALWGDKADPDITAMALQALAKYQDDSDVKSCIDRAVDALSKMQNKNGGYESWGSLNSESVSQVIVALTALGINPATDSRFIKEDGKSALSALMEFYVEGGGFRHTMNTDVNGMGTEQGMYALVAYDRLINNQKPLYDMTDAVK</sequence>
<dbReference type="InterPro" id="IPR003343">
    <property type="entry name" value="Big_2"/>
</dbReference>
<dbReference type="Gene3D" id="2.60.40.1080">
    <property type="match status" value="1"/>
</dbReference>
<dbReference type="InterPro" id="IPR008930">
    <property type="entry name" value="Terpenoid_cyclase/PrenylTrfase"/>
</dbReference>
<evidence type="ECO:0000313" key="4">
    <source>
        <dbReference type="Proteomes" id="UP000243494"/>
    </source>
</evidence>
<dbReference type="RefSeq" id="WP_115976305.1">
    <property type="nucleotide sequence ID" value="NZ_NOJZ02000052.1"/>
</dbReference>
<dbReference type="Proteomes" id="UP000243494">
    <property type="component" value="Unassembled WGS sequence"/>
</dbReference>
<dbReference type="SMART" id="SM00635">
    <property type="entry name" value="BID_2"/>
    <property type="match status" value="1"/>
</dbReference>
<reference evidence="3 4" key="1">
    <citation type="journal article" date="2017" name="Genome Announc.">
        <title>Draft Genome Sequence of Romboutsia maritimum sp. nov. Strain CCRI-22766(T), Isolated from Coastal Estuarine Mud.</title>
        <authorList>
            <person name="Maheux A.F."/>
            <person name="Boudreau D.K."/>
            <person name="Berube E."/>
            <person name="Boissinot M."/>
            <person name="Raymond F."/>
            <person name="Brodeur S."/>
            <person name="Corbeil J."/>
            <person name="Brightwell G."/>
            <person name="Broda D."/>
            <person name="Omar R.F."/>
            <person name="Bergeron M.G."/>
        </authorList>
    </citation>
    <scope>NUCLEOTIDE SEQUENCE [LARGE SCALE GENOMIC DNA]</scope>
    <source>
        <strain evidence="3 4">CCRI-22766</strain>
    </source>
</reference>
<feature type="signal peptide" evidence="1">
    <location>
        <begin position="1"/>
        <end position="30"/>
    </location>
</feature>
<dbReference type="OrthoDB" id="3171015at2"/>
<name>A0A371IPQ8_9FIRM</name>
<dbReference type="InterPro" id="IPR008964">
    <property type="entry name" value="Invasin/intimin_cell_adhesion"/>
</dbReference>
<evidence type="ECO:0000259" key="2">
    <source>
        <dbReference type="SMART" id="SM00635"/>
    </source>
</evidence>
<feature type="domain" description="BIG2" evidence="2">
    <location>
        <begin position="256"/>
        <end position="334"/>
    </location>
</feature>
<keyword evidence="4" id="KW-1185">Reference proteome</keyword>
<evidence type="ECO:0000313" key="3">
    <source>
        <dbReference type="EMBL" id="RDY22465.1"/>
    </source>
</evidence>
<comment type="caution">
    <text evidence="3">The sequence shown here is derived from an EMBL/GenBank/DDBJ whole genome shotgun (WGS) entry which is preliminary data.</text>
</comment>
<dbReference type="InterPro" id="IPR027954">
    <property type="entry name" value="Transcobalamin-like_C"/>
</dbReference>
<dbReference type="SUPFAM" id="SSF48239">
    <property type="entry name" value="Terpenoid cyclases/Protein prenyltransferases"/>
    <property type="match status" value="1"/>
</dbReference>
<evidence type="ECO:0000256" key="1">
    <source>
        <dbReference type="SAM" id="SignalP"/>
    </source>
</evidence>